<dbReference type="PANTHER" id="PTHR21114">
    <property type="entry name" value="DVS27 PROTEIN"/>
    <property type="match status" value="1"/>
</dbReference>
<evidence type="ECO:0000313" key="18">
    <source>
        <dbReference type="EMBL" id="KAF6433616.1"/>
    </source>
</evidence>
<dbReference type="InterPro" id="IPR026145">
    <property type="entry name" value="IL-33"/>
</dbReference>
<keyword evidence="8" id="KW-0963">Cytoplasm</keyword>
<keyword evidence="10" id="KW-0964">Secreted</keyword>
<evidence type="ECO:0000256" key="6">
    <source>
        <dbReference type="ARBA" id="ARBA00016804"/>
    </source>
</evidence>
<feature type="domain" description="Interleukin 33 C-terminal" evidence="17">
    <location>
        <begin position="67"/>
        <end position="220"/>
    </location>
</feature>
<comment type="subunit">
    <text evidence="15">Forms a 1:1:1 heterotrimeric complex with its primary high-affinity receptor IL1RL1 and the coreceptor IL1RAP. Interacts with cargo receptor TMED10; the interaction mediates the translocation from the cytoplasm into the ERGIC (endoplasmic reticulum-Golgi intermediate compartment) and thereby secretion.</text>
</comment>
<keyword evidence="9" id="KW-0202">Cytokine</keyword>
<feature type="region of interest" description="Disordered" evidence="16">
    <location>
        <begin position="1"/>
        <end position="31"/>
    </location>
</feature>
<dbReference type="Pfam" id="PF15095">
    <property type="entry name" value="IL33_bt"/>
    <property type="match status" value="1"/>
</dbReference>
<evidence type="ECO:0000256" key="10">
    <source>
        <dbReference type="ARBA" id="ARBA00022525"/>
    </source>
</evidence>
<evidence type="ECO:0000256" key="8">
    <source>
        <dbReference type="ARBA" id="ARBA00022490"/>
    </source>
</evidence>
<reference evidence="18 19" key="1">
    <citation type="journal article" date="2020" name="Nature">
        <title>Six reference-quality genomes reveal evolution of bat adaptations.</title>
        <authorList>
            <person name="Jebb D."/>
            <person name="Huang Z."/>
            <person name="Pippel M."/>
            <person name="Hughes G.M."/>
            <person name="Lavrichenko K."/>
            <person name="Devanna P."/>
            <person name="Winkler S."/>
            <person name="Jermiin L.S."/>
            <person name="Skirmuntt E.C."/>
            <person name="Katzourakis A."/>
            <person name="Burkitt-Gray L."/>
            <person name="Ray D.A."/>
            <person name="Sullivan K.A.M."/>
            <person name="Roscito J.G."/>
            <person name="Kirilenko B.M."/>
            <person name="Davalos L.M."/>
            <person name="Corthals A.P."/>
            <person name="Power M.L."/>
            <person name="Jones G."/>
            <person name="Ransome R.D."/>
            <person name="Dechmann D.K.N."/>
            <person name="Locatelli A.G."/>
            <person name="Puechmaille S.J."/>
            <person name="Fedrigo O."/>
            <person name="Jarvis E.D."/>
            <person name="Hiller M."/>
            <person name="Vernes S.C."/>
            <person name="Myers E.W."/>
            <person name="Teeling E.C."/>
        </authorList>
    </citation>
    <scope>NUCLEOTIDE SEQUENCE [LARGE SCALE GENOMIC DNA]</scope>
    <source>
        <strain evidence="18">MMolMol1</strain>
        <tissue evidence="18">Muscle</tissue>
    </source>
</reference>
<dbReference type="EMBL" id="JACASF010000014">
    <property type="protein sequence ID" value="KAF6433616.1"/>
    <property type="molecule type" value="Genomic_DNA"/>
</dbReference>
<evidence type="ECO:0000256" key="11">
    <source>
        <dbReference type="ARBA" id="ARBA00023163"/>
    </source>
</evidence>
<comment type="caution">
    <text evidence="18">The sequence shown here is derived from an EMBL/GenBank/DDBJ whole genome shotgun (WGS) entry which is preliminary data.</text>
</comment>
<comment type="function">
    <text evidence="14">In quiescent endothelia the uncleaved form is constitutively and abundantly expressed, and acts as a chromatin-associated nuclear factor with transcriptional repressor properties, it may sequester nuclear NF-kappaB/RELA, lowering expression of its targets. This form is rapidely lost upon angiogenic or pro-inflammatory activation.</text>
</comment>
<comment type="subcellular location">
    <subcellularLocation>
        <location evidence="2">Chromosome</location>
    </subcellularLocation>
    <subcellularLocation>
        <location evidence="3">Cytoplasmic vesicle</location>
        <location evidence="3">Secretory vesicle</location>
    </subcellularLocation>
    <subcellularLocation>
        <location evidence="1">Nucleus</location>
    </subcellularLocation>
    <subcellularLocation>
        <location evidence="4">Secreted</location>
    </subcellularLocation>
</comment>
<name>A0A7J8EE47_MOLMO</name>
<dbReference type="InterPro" id="IPR053902">
    <property type="entry name" value="IL33_C"/>
</dbReference>
<dbReference type="GO" id="GO:0005125">
    <property type="term" value="F:cytokine activity"/>
    <property type="evidence" value="ECO:0007669"/>
    <property type="project" value="UniProtKB-KW"/>
</dbReference>
<evidence type="ECO:0000256" key="2">
    <source>
        <dbReference type="ARBA" id="ARBA00004286"/>
    </source>
</evidence>
<dbReference type="GO" id="GO:0005694">
    <property type="term" value="C:chromosome"/>
    <property type="evidence" value="ECO:0007669"/>
    <property type="project" value="UniProtKB-SubCell"/>
</dbReference>
<dbReference type="PANTHER" id="PTHR21114:SF0">
    <property type="entry name" value="INTERLEUKIN-33"/>
    <property type="match status" value="1"/>
</dbReference>
<dbReference type="GO" id="GO:0001819">
    <property type="term" value="P:positive regulation of cytokine production"/>
    <property type="evidence" value="ECO:0007669"/>
    <property type="project" value="TreeGrafter"/>
</dbReference>
<accession>A0A7J8EE47</accession>
<evidence type="ECO:0000256" key="16">
    <source>
        <dbReference type="SAM" id="MobiDB-lite"/>
    </source>
</evidence>
<evidence type="ECO:0000256" key="14">
    <source>
        <dbReference type="ARBA" id="ARBA00045203"/>
    </source>
</evidence>
<evidence type="ECO:0000256" key="15">
    <source>
        <dbReference type="ARBA" id="ARBA00046367"/>
    </source>
</evidence>
<protein>
    <recommendedName>
        <fullName evidence="6">Interleukin-33</fullName>
    </recommendedName>
</protein>
<keyword evidence="13" id="KW-0968">Cytoplasmic vesicle</keyword>
<dbReference type="GO" id="GO:0030133">
    <property type="term" value="C:transport vesicle"/>
    <property type="evidence" value="ECO:0007669"/>
    <property type="project" value="UniProtKB-SubCell"/>
</dbReference>
<dbReference type="GO" id="GO:0005634">
    <property type="term" value="C:nucleus"/>
    <property type="evidence" value="ECO:0007669"/>
    <property type="project" value="UniProtKB-SubCell"/>
</dbReference>
<evidence type="ECO:0000256" key="4">
    <source>
        <dbReference type="ARBA" id="ARBA00004613"/>
    </source>
</evidence>
<dbReference type="Proteomes" id="UP000550707">
    <property type="component" value="Unassembled WGS sequence"/>
</dbReference>
<dbReference type="AlphaFoldDB" id="A0A7J8EE47"/>
<keyword evidence="12" id="KW-0539">Nucleus</keyword>
<evidence type="ECO:0000259" key="17">
    <source>
        <dbReference type="Pfam" id="PF15095"/>
    </source>
</evidence>
<evidence type="ECO:0000256" key="5">
    <source>
        <dbReference type="ARBA" id="ARBA00007933"/>
    </source>
</evidence>
<feature type="compositionally biased region" description="Polar residues" evidence="16">
    <location>
        <begin position="1"/>
        <end position="17"/>
    </location>
</feature>
<organism evidence="18 19">
    <name type="scientific">Molossus molossus</name>
    <name type="common">Pallas' mastiff bat</name>
    <name type="synonym">Vespertilio molossus</name>
    <dbReference type="NCBI Taxonomy" id="27622"/>
    <lineage>
        <taxon>Eukaryota</taxon>
        <taxon>Metazoa</taxon>
        <taxon>Chordata</taxon>
        <taxon>Craniata</taxon>
        <taxon>Vertebrata</taxon>
        <taxon>Euteleostomi</taxon>
        <taxon>Mammalia</taxon>
        <taxon>Eutheria</taxon>
        <taxon>Laurasiatheria</taxon>
        <taxon>Chiroptera</taxon>
        <taxon>Yangochiroptera</taxon>
        <taxon>Molossidae</taxon>
        <taxon>Molossus</taxon>
    </lineage>
</organism>
<evidence type="ECO:0000256" key="12">
    <source>
        <dbReference type="ARBA" id="ARBA00023242"/>
    </source>
</evidence>
<keyword evidence="19" id="KW-1185">Reference proteome</keyword>
<dbReference type="GO" id="GO:0050729">
    <property type="term" value="P:positive regulation of inflammatory response"/>
    <property type="evidence" value="ECO:0007669"/>
    <property type="project" value="TreeGrafter"/>
</dbReference>
<evidence type="ECO:0000313" key="19">
    <source>
        <dbReference type="Proteomes" id="UP000550707"/>
    </source>
</evidence>
<evidence type="ECO:0000256" key="9">
    <source>
        <dbReference type="ARBA" id="ARBA00022514"/>
    </source>
</evidence>
<keyword evidence="7" id="KW-0158">Chromosome</keyword>
<evidence type="ECO:0000256" key="1">
    <source>
        <dbReference type="ARBA" id="ARBA00004123"/>
    </source>
</evidence>
<comment type="similarity">
    <text evidence="5">Belongs to the IL-1 family. Highly divergent.</text>
</comment>
<dbReference type="GO" id="GO:0005615">
    <property type="term" value="C:extracellular space"/>
    <property type="evidence" value="ECO:0007669"/>
    <property type="project" value="UniProtKB-KW"/>
</dbReference>
<sequence length="220" mass="25063">MKYRATKTSPAKMNNSAGKAPVKSTRLRKSQQKTKEVCQVYFMKLRSGKEKKSFYVRKETTTSSSPKTERSFCLSTYNNQAITFAHVDGSYEIYVEDERKEQKKDKVLFRFYDSQPSESETGDSVDGQKSMVSLSPTKDKAVLLHANNEEDSVELQKCENLLPDQTFFFLHTEPGPSTCVSFECKSNPGVYIGVKDNHLALIKLKDQSEHSRENIKFKVS</sequence>
<proteinExistence type="inferred from homology"/>
<gene>
    <name evidence="18" type="ORF">HJG59_006760</name>
</gene>
<dbReference type="Gene3D" id="2.80.10.50">
    <property type="match status" value="1"/>
</dbReference>
<keyword evidence="11" id="KW-0804">Transcription</keyword>
<evidence type="ECO:0000256" key="13">
    <source>
        <dbReference type="ARBA" id="ARBA00023329"/>
    </source>
</evidence>
<evidence type="ECO:0000256" key="3">
    <source>
        <dbReference type="ARBA" id="ARBA00004398"/>
    </source>
</evidence>
<evidence type="ECO:0000256" key="7">
    <source>
        <dbReference type="ARBA" id="ARBA00022454"/>
    </source>
</evidence>